<evidence type="ECO:0000313" key="3">
    <source>
        <dbReference type="EMBL" id="GFO85056.1"/>
    </source>
</evidence>
<gene>
    <name evidence="3" type="ORF">ANBU17_14030</name>
</gene>
<dbReference type="PANTHER" id="PTHR10277:SF9">
    <property type="entry name" value="2-ISOPROPYLMALATE SYNTHASE 1, CHLOROPLASTIC-RELATED"/>
    <property type="match status" value="1"/>
</dbReference>
<dbReference type="PANTHER" id="PTHR10277">
    <property type="entry name" value="HOMOCITRATE SYNTHASE-RELATED"/>
    <property type="match status" value="1"/>
</dbReference>
<dbReference type="RefSeq" id="WP_201310766.1">
    <property type="nucleotide sequence ID" value="NZ_BLYI01000030.1"/>
</dbReference>
<dbReference type="CDD" id="cd07944">
    <property type="entry name" value="DRE_TIM_HOA_like"/>
    <property type="match status" value="1"/>
</dbReference>
<accession>A0A916VCU9</accession>
<evidence type="ECO:0000313" key="4">
    <source>
        <dbReference type="Proteomes" id="UP000613208"/>
    </source>
</evidence>
<organism evidence="3 4">
    <name type="scientific">Anaerostipes butyraticus</name>
    <dbReference type="NCBI Taxonomy" id="645466"/>
    <lineage>
        <taxon>Bacteria</taxon>
        <taxon>Bacillati</taxon>
        <taxon>Bacillota</taxon>
        <taxon>Clostridia</taxon>
        <taxon>Lachnospirales</taxon>
        <taxon>Lachnospiraceae</taxon>
        <taxon>Anaerostipes</taxon>
    </lineage>
</organism>
<dbReference type="GO" id="GO:0009098">
    <property type="term" value="P:L-leucine biosynthetic process"/>
    <property type="evidence" value="ECO:0007669"/>
    <property type="project" value="TreeGrafter"/>
</dbReference>
<dbReference type="InterPro" id="IPR050073">
    <property type="entry name" value="2-IPM_HCS-like"/>
</dbReference>
<dbReference type="GO" id="GO:0003852">
    <property type="term" value="F:2-isopropylmalate synthase activity"/>
    <property type="evidence" value="ECO:0007669"/>
    <property type="project" value="TreeGrafter"/>
</dbReference>
<comment type="caution">
    <text evidence="3">The sequence shown here is derived from an EMBL/GenBank/DDBJ whole genome shotgun (WGS) entry which is preliminary data.</text>
</comment>
<dbReference type="InterPro" id="IPR000891">
    <property type="entry name" value="PYR_CT"/>
</dbReference>
<reference evidence="3" key="1">
    <citation type="submission" date="2020-06" db="EMBL/GenBank/DDBJ databases">
        <title>Characterization of fructooligosaccharide metabolism and fructooligosaccharide-degrading enzymes in human commensal butyrate producers.</title>
        <authorList>
            <person name="Tanno H."/>
            <person name="Fujii T."/>
            <person name="Hirano K."/>
            <person name="Maeno S."/>
            <person name="Tonozuka T."/>
            <person name="Sakamoto M."/>
            <person name="Ohkuma M."/>
            <person name="Tochio T."/>
            <person name="Endo A."/>
        </authorList>
    </citation>
    <scope>NUCLEOTIDE SEQUENCE</scope>
    <source>
        <strain evidence="3">JCM 17466</strain>
    </source>
</reference>
<feature type="domain" description="Pyruvate carboxyltransferase" evidence="2">
    <location>
        <begin position="4"/>
        <end position="242"/>
    </location>
</feature>
<dbReference type="Proteomes" id="UP000613208">
    <property type="component" value="Unassembled WGS sequence"/>
</dbReference>
<dbReference type="InterPro" id="IPR013785">
    <property type="entry name" value="Aldolase_TIM"/>
</dbReference>
<evidence type="ECO:0000256" key="1">
    <source>
        <dbReference type="ARBA" id="ARBA00023211"/>
    </source>
</evidence>
<dbReference type="SUPFAM" id="SSF51569">
    <property type="entry name" value="Aldolase"/>
    <property type="match status" value="1"/>
</dbReference>
<sequence>MNRVSVLDCTLRDGGYVNDFNFSSRTIKTMISKLGKAHIDIIECGFIRDTEYDRERSVFSRIEQITPFITPKKKHSMYVGMIVTGTISASKISPRTKDSIDGIRITFHKKEMDEAFSLGYALMDKGYEVFMQPVGTTTYTDAEILALVERINEMKPFAFYLVDTLGKLYAKQLLKLFYLVDDNLDEEIAIGYHSHNNLQLAFSNAQELIASCGKRKLFIDASILGMGRGAGNLCTEILTQYINENIEYRYHTELLIELVDEYISPISYIHPWGYNAGYFLAATNNCHPNYVGFLMNKQTLNIKRIYQVLKEIPEEERALYNEKLINSLYQKFQENEIDDTETIKALRKMMDGKEILITAPGKSILDEKEEIQEYIRQENPFIICVNSMPDYIVPDLLFISNQKRFHQIKKEYGMKNLPSPAVVTSNIDAGKSIKYIVNYSELTMSDTMISDNACLMLFNLLQKMGIDEIHVAGFDGYHTNVERNYYARNLINNTDREKLRQINKHIQKYMERIESHMQVHYLTESMYDRSRNDVQSIQE</sequence>
<keyword evidence="1" id="KW-0464">Manganese</keyword>
<dbReference type="Gene3D" id="3.20.20.70">
    <property type="entry name" value="Aldolase class I"/>
    <property type="match status" value="1"/>
</dbReference>
<keyword evidence="4" id="KW-1185">Reference proteome</keyword>
<protein>
    <recommendedName>
        <fullName evidence="2">Pyruvate carboxyltransferase domain-containing protein</fullName>
    </recommendedName>
</protein>
<dbReference type="AlphaFoldDB" id="A0A916VCU9"/>
<name>A0A916VCU9_9FIRM</name>
<evidence type="ECO:0000259" key="2">
    <source>
        <dbReference type="Pfam" id="PF00682"/>
    </source>
</evidence>
<proteinExistence type="predicted"/>
<dbReference type="Pfam" id="PF00682">
    <property type="entry name" value="HMGL-like"/>
    <property type="match status" value="1"/>
</dbReference>
<dbReference type="EMBL" id="BLYI01000030">
    <property type="protein sequence ID" value="GFO85056.1"/>
    <property type="molecule type" value="Genomic_DNA"/>
</dbReference>